<proteinExistence type="predicted"/>
<feature type="region of interest" description="Disordered" evidence="1">
    <location>
        <begin position="99"/>
        <end position="145"/>
    </location>
</feature>
<protein>
    <submittedName>
        <fullName evidence="2">Uncharacterized protein</fullName>
    </submittedName>
</protein>
<evidence type="ECO:0000256" key="1">
    <source>
        <dbReference type="SAM" id="MobiDB-lite"/>
    </source>
</evidence>
<feature type="region of interest" description="Disordered" evidence="1">
    <location>
        <begin position="1"/>
        <end position="56"/>
    </location>
</feature>
<dbReference type="EMBL" id="CCBN010000009">
    <property type="protein sequence ID" value="CDO54862.1"/>
    <property type="molecule type" value="Genomic_DNA"/>
</dbReference>
<feature type="compositionally biased region" description="Polar residues" evidence="1">
    <location>
        <begin position="123"/>
        <end position="144"/>
    </location>
</feature>
<dbReference type="AlphaFoldDB" id="A0A0J9XCB9"/>
<evidence type="ECO:0000313" key="2">
    <source>
        <dbReference type="EMBL" id="CDO54862.1"/>
    </source>
</evidence>
<name>A0A0J9XCB9_GEOCN</name>
<feature type="compositionally biased region" description="Polar residues" evidence="1">
    <location>
        <begin position="30"/>
        <end position="52"/>
    </location>
</feature>
<dbReference type="Proteomes" id="UP000242525">
    <property type="component" value="Unassembled WGS sequence"/>
</dbReference>
<comment type="caution">
    <text evidence="2">The sequence shown here is derived from an EMBL/GenBank/DDBJ whole genome shotgun (WGS) entry which is preliminary data.</text>
</comment>
<evidence type="ECO:0000313" key="3">
    <source>
        <dbReference type="Proteomes" id="UP000242525"/>
    </source>
</evidence>
<sequence length="251" mass="27280">MPLVRSLTKIQNKISRTTSMKRRSKSPTSEAPSPKSTTSKFSFRSGKSSPATETEPKDYFMSIAFEQTAEPTASPLLGDSFAFNPVSLPTPPVLSRAASILSRRSSTSSKRSLRHNMSRHNSESSARTPSLGYSSPAASTTSFPRTPIENDYFNIPVMTPMSGTSLSEGFEKHHHKGAPSHSSSYYSPSVLSSDSFSNASTLSGSATTTVKKLNVLREEPSTDNKCDEIAMQILEKVSAEEYSTDLDTFTI</sequence>
<organism evidence="2 3">
    <name type="scientific">Geotrichum candidum</name>
    <name type="common">Oospora lactis</name>
    <name type="synonym">Dipodascus geotrichum</name>
    <dbReference type="NCBI Taxonomy" id="1173061"/>
    <lineage>
        <taxon>Eukaryota</taxon>
        <taxon>Fungi</taxon>
        <taxon>Dikarya</taxon>
        <taxon>Ascomycota</taxon>
        <taxon>Saccharomycotina</taxon>
        <taxon>Dipodascomycetes</taxon>
        <taxon>Dipodascales</taxon>
        <taxon>Dipodascaceae</taxon>
        <taxon>Geotrichum</taxon>
    </lineage>
</organism>
<keyword evidence="3" id="KW-1185">Reference proteome</keyword>
<accession>A0A0J9XCB9</accession>
<reference evidence="2" key="1">
    <citation type="submission" date="2014-03" db="EMBL/GenBank/DDBJ databases">
        <authorList>
            <person name="Casaregola S."/>
        </authorList>
    </citation>
    <scope>NUCLEOTIDE SEQUENCE [LARGE SCALE GENOMIC DNA]</scope>
    <source>
        <strain evidence="2">CLIB 918</strain>
    </source>
</reference>
<feature type="compositionally biased region" description="Low complexity" evidence="1">
    <location>
        <begin position="99"/>
        <end position="110"/>
    </location>
</feature>
<gene>
    <name evidence="2" type="ORF">BN980_GECA09s00428g</name>
</gene>